<dbReference type="AlphaFoldDB" id="A0A9X1XQV7"/>
<evidence type="ECO:0000313" key="1">
    <source>
        <dbReference type="EMBL" id="MCK8142110.1"/>
    </source>
</evidence>
<protein>
    <submittedName>
        <fullName evidence="1">Uncharacterized protein</fullName>
    </submittedName>
</protein>
<evidence type="ECO:0000313" key="2">
    <source>
        <dbReference type="Proteomes" id="UP001139260"/>
    </source>
</evidence>
<proteinExistence type="predicted"/>
<name>A0A9X1XQV7_9FLAO</name>
<dbReference type="RefSeq" id="WP_188048827.1">
    <property type="nucleotide sequence ID" value="NZ_JALNUB010000005.1"/>
</dbReference>
<keyword evidence="2" id="KW-1185">Reference proteome</keyword>
<dbReference type="EMBL" id="JALNUB010000005">
    <property type="protein sequence ID" value="MCK8142110.1"/>
    <property type="molecule type" value="Genomic_DNA"/>
</dbReference>
<dbReference type="Proteomes" id="UP001139260">
    <property type="component" value="Unassembled WGS sequence"/>
</dbReference>
<sequence length="61" mass="7231">MNDKIENSNKAEEPITAYKTTLKQKGIGENFDFDKEFKNGYTPEELLSEMKKRISKYPWKK</sequence>
<gene>
    <name evidence="1" type="ORF">MW871_09420</name>
</gene>
<comment type="caution">
    <text evidence="1">The sequence shown here is derived from an EMBL/GenBank/DDBJ whole genome shotgun (WGS) entry which is preliminary data.</text>
</comment>
<accession>A0A9X1XQV7</accession>
<organism evidence="1 2">
    <name type="scientific">Flavobacterium pygoscelis</name>
    <dbReference type="NCBI Taxonomy" id="2893176"/>
    <lineage>
        <taxon>Bacteria</taxon>
        <taxon>Pseudomonadati</taxon>
        <taxon>Bacteroidota</taxon>
        <taxon>Flavobacteriia</taxon>
        <taxon>Flavobacteriales</taxon>
        <taxon>Flavobacteriaceae</taxon>
        <taxon>Flavobacterium</taxon>
    </lineage>
</organism>
<reference evidence="1" key="1">
    <citation type="submission" date="2022-04" db="EMBL/GenBank/DDBJ databases">
        <title>Flavobacterium pygoscelis sp. nov. isolated from Chinstrap chick (Pygoscelis antarcticus).</title>
        <authorList>
            <person name="Irgang R."/>
            <person name="Poblete-Morales M."/>
            <person name="Avendano-Herrera R."/>
        </authorList>
    </citation>
    <scope>NUCLEOTIDE SEQUENCE</scope>
    <source>
        <strain evidence="1">I-SCBP12n</strain>
    </source>
</reference>